<name>A0A0R2F9Y5_9LACO</name>
<organism evidence="1 2">
    <name type="scientific">Lacticaseibacillus camelliae DSM 22697 = JCM 13995</name>
    <dbReference type="NCBI Taxonomy" id="1423730"/>
    <lineage>
        <taxon>Bacteria</taxon>
        <taxon>Bacillati</taxon>
        <taxon>Bacillota</taxon>
        <taxon>Bacilli</taxon>
        <taxon>Lactobacillales</taxon>
        <taxon>Lactobacillaceae</taxon>
        <taxon>Lacticaseibacillus</taxon>
    </lineage>
</organism>
<dbReference type="AlphaFoldDB" id="A0A0R2F9Y5"/>
<evidence type="ECO:0000313" key="1">
    <source>
        <dbReference type="EMBL" id="KRN25139.1"/>
    </source>
</evidence>
<gene>
    <name evidence="1" type="ORF">FC75_GL001057</name>
</gene>
<protein>
    <submittedName>
        <fullName evidence="1">Uncharacterized protein</fullName>
    </submittedName>
</protein>
<keyword evidence="2" id="KW-1185">Reference proteome</keyword>
<dbReference type="STRING" id="1423730.FC75_GL001057"/>
<accession>A0A0R2F9Y5</accession>
<sequence length="193" mass="20827">MTLFHSQTAQTFRDHVKTLFAPGMISFVFVPATALTQTFADYTQAFVNGGCTKALALVDQTDTGIVPYLSVRANLLINSRGSAMDLLPAVLREDTLFLDQLASQLTPAESLYLQFFRGVMSKRPVILANGLPASMVPTETRAFLSLAAQTLAGSDSRFVILTADQGLIDAHPDHSFTAAPNLVIAPDQPKNRA</sequence>
<reference evidence="1 2" key="1">
    <citation type="journal article" date="2015" name="Genome Announc.">
        <title>Expanding the biotechnology potential of lactobacilli through comparative genomics of 213 strains and associated genera.</title>
        <authorList>
            <person name="Sun Z."/>
            <person name="Harris H.M."/>
            <person name="McCann A."/>
            <person name="Guo C."/>
            <person name="Argimon S."/>
            <person name="Zhang W."/>
            <person name="Yang X."/>
            <person name="Jeffery I.B."/>
            <person name="Cooney J.C."/>
            <person name="Kagawa T.F."/>
            <person name="Liu W."/>
            <person name="Song Y."/>
            <person name="Salvetti E."/>
            <person name="Wrobel A."/>
            <person name="Rasinkangas P."/>
            <person name="Parkhill J."/>
            <person name="Rea M.C."/>
            <person name="O'Sullivan O."/>
            <person name="Ritari J."/>
            <person name="Douillard F.P."/>
            <person name="Paul Ross R."/>
            <person name="Yang R."/>
            <person name="Briner A.E."/>
            <person name="Felis G.E."/>
            <person name="de Vos W.M."/>
            <person name="Barrangou R."/>
            <person name="Klaenhammer T.R."/>
            <person name="Caufield P.W."/>
            <person name="Cui Y."/>
            <person name="Zhang H."/>
            <person name="O'Toole P.W."/>
        </authorList>
    </citation>
    <scope>NUCLEOTIDE SEQUENCE [LARGE SCALE GENOMIC DNA]</scope>
    <source>
        <strain evidence="1 2">DSM 22697</strain>
    </source>
</reference>
<dbReference type="PATRIC" id="fig|1423730.4.peg.1112"/>
<comment type="caution">
    <text evidence="1">The sequence shown here is derived from an EMBL/GenBank/DDBJ whole genome shotgun (WGS) entry which is preliminary data.</text>
</comment>
<proteinExistence type="predicted"/>
<dbReference type="RefSeq" id="WP_056989124.1">
    <property type="nucleotide sequence ID" value="NZ_AYZJ01000019.1"/>
</dbReference>
<dbReference type="Proteomes" id="UP000050865">
    <property type="component" value="Unassembled WGS sequence"/>
</dbReference>
<dbReference type="EMBL" id="AYZJ01000019">
    <property type="protein sequence ID" value="KRN25139.1"/>
    <property type="molecule type" value="Genomic_DNA"/>
</dbReference>
<evidence type="ECO:0000313" key="2">
    <source>
        <dbReference type="Proteomes" id="UP000050865"/>
    </source>
</evidence>